<dbReference type="InterPro" id="IPR011990">
    <property type="entry name" value="TPR-like_helical_dom_sf"/>
</dbReference>
<organism evidence="3 4">
    <name type="scientific">Mycena pura</name>
    <dbReference type="NCBI Taxonomy" id="153505"/>
    <lineage>
        <taxon>Eukaryota</taxon>
        <taxon>Fungi</taxon>
        <taxon>Dikarya</taxon>
        <taxon>Basidiomycota</taxon>
        <taxon>Agaricomycotina</taxon>
        <taxon>Agaricomycetes</taxon>
        <taxon>Agaricomycetidae</taxon>
        <taxon>Agaricales</taxon>
        <taxon>Marasmiineae</taxon>
        <taxon>Mycenaceae</taxon>
        <taxon>Mycena</taxon>
    </lineage>
</organism>
<dbReference type="Pfam" id="PF13374">
    <property type="entry name" value="TPR_10"/>
    <property type="match status" value="1"/>
</dbReference>
<dbReference type="Gene3D" id="1.25.40.10">
    <property type="entry name" value="Tetratricopeptide repeat domain"/>
    <property type="match status" value="2"/>
</dbReference>
<evidence type="ECO:0000313" key="3">
    <source>
        <dbReference type="EMBL" id="KAJ7189717.1"/>
    </source>
</evidence>
<sequence length="1335" mass="148713">MTDTIPWRSPNFAESDDEGSNHFAKAHDILKKCKAASNISSLNTAIYLLSCAVYRWLPADPQLPECLDHLATALLSRFGYTWEVEDVSAANAMRHGAHGAADVQKLFPDTELTDYEDDPHDIMCCAITMVNDFHRAVDPMSLGDAVLLYREAISAWGPSHPQQWKAFWKLSQALLMQFHLDADMAQVDEAVSCMRQVQLMQFDRTLCLCVALITGESGKAIEYSRLLEASDILDRQLQSNQIADDWFATAQHHFQRFQQSGDIMAIDSAVTELQGAGGLLSWCDPVKAAVLGHLGHILHTRFKHMHPGNTTDLDTGIQLLRESLDTPIPVHPNWIISVNNLGIALGTRFERLGDLKDLNEMVKLHRVALDLLSPSDHELSPARVMSLSNLGNALKTRFEQLGDQNNLDEMVELHREALELCDFSHPDYSSSLNNLAVSLHTRFKQREDLKDIDEAIALFRQALEHCAPGHPDHGLCLSNIATALKMRYEQLGDPKDLEASIELHRTVLELRHQSHPDRHTSLSNLAGALQIRPTQQEYLDDLNEAVTLHREALALLDPLHTAYKACLNNLANALQARFDLHIQEDPNDIYEAVELHKIALGLYDPPHPERSISLRNLGQALAQEYGHTKFAQTLDDSMSALQEASMYSVSSPHIRFNCARIWAETAIRYGHRSSLAAYCTAIALLPQLAARHLDIKARHQILTIAQGTHLASDAVNCAVDMEQYDTAVELLETGRSVFWTQALHLRNPLHDLEYADPEIASKLRILSKELDMASFRDTTLTRDQKRMIAMEAENSRYRQLDVEWEQLMEIIRRQPGFEDCMQPHRITALKQAARSGQVVILGSGSTTGYVLNIKASHEVQYLQLPEMDPQTLKNMVSSAQALILSNEDPHSNPLLLTESSVPLISNARLFGSRLTGSREGGRSREEVFRALLADLWNRIVRPVFDALHLNKSDNPPRLWWCPTGPFALLPIHAAGIYGENGIDFTALLHEPAYPAGPLKMTAVIQAAVPNSSPLPGTLQELARIKNRVPSQWLTTLGDGTSIQTALHHLQDSSIVHIASHGTQDLKDALDSGLMFSDGRLKLSDIMQPGGNNNGRAKSLAYLSACETAKGDERTPDEAMHLAGALLFAGFQSIVATMWSINDQDAPKVADKFYAYLFRDCDAYDPQPPDLTKSAEALHHAVSELRKTPDRDDVWMMRLGREMNAKKSGSMSQVASDGQVRFGSGSDRFGSGFESQLQCQLIEIESHGWKEYVRDVRGLLQSINKCTKDVKSVQTKIQLSIEWDTQRKLDAEIQKSREMLAAIHAGSGSHSSRPPFVEHSMDASRGAAGVRVDRDP</sequence>
<dbReference type="PANTHER" id="PTHR19959:SF119">
    <property type="entry name" value="FUNGAL LIPASE-LIKE DOMAIN-CONTAINING PROTEIN"/>
    <property type="match status" value="1"/>
</dbReference>
<dbReference type="PANTHER" id="PTHR19959">
    <property type="entry name" value="KINESIN LIGHT CHAIN"/>
    <property type="match status" value="1"/>
</dbReference>
<keyword evidence="4" id="KW-1185">Reference proteome</keyword>
<feature type="domain" description="CHAT" evidence="2">
    <location>
        <begin position="930"/>
        <end position="1190"/>
    </location>
</feature>
<reference evidence="3" key="1">
    <citation type="submission" date="2023-03" db="EMBL/GenBank/DDBJ databases">
        <title>Massive genome expansion in bonnet fungi (Mycena s.s.) driven by repeated elements and novel gene families across ecological guilds.</title>
        <authorList>
            <consortium name="Lawrence Berkeley National Laboratory"/>
            <person name="Harder C.B."/>
            <person name="Miyauchi S."/>
            <person name="Viragh M."/>
            <person name="Kuo A."/>
            <person name="Thoen E."/>
            <person name="Andreopoulos B."/>
            <person name="Lu D."/>
            <person name="Skrede I."/>
            <person name="Drula E."/>
            <person name="Henrissat B."/>
            <person name="Morin E."/>
            <person name="Kohler A."/>
            <person name="Barry K."/>
            <person name="LaButti K."/>
            <person name="Morin E."/>
            <person name="Salamov A."/>
            <person name="Lipzen A."/>
            <person name="Mereny Z."/>
            <person name="Hegedus B."/>
            <person name="Baldrian P."/>
            <person name="Stursova M."/>
            <person name="Weitz H."/>
            <person name="Taylor A."/>
            <person name="Grigoriev I.V."/>
            <person name="Nagy L.G."/>
            <person name="Martin F."/>
            <person name="Kauserud H."/>
        </authorList>
    </citation>
    <scope>NUCLEOTIDE SEQUENCE</scope>
    <source>
        <strain evidence="3">9144</strain>
    </source>
</reference>
<name>A0AAD6UNX9_9AGAR</name>
<proteinExistence type="predicted"/>
<comment type="caution">
    <text evidence="3">The sequence shown here is derived from an EMBL/GenBank/DDBJ whole genome shotgun (WGS) entry which is preliminary data.</text>
</comment>
<dbReference type="SUPFAM" id="SSF81901">
    <property type="entry name" value="HCP-like"/>
    <property type="match status" value="1"/>
</dbReference>
<dbReference type="InterPro" id="IPR024983">
    <property type="entry name" value="CHAT_dom"/>
</dbReference>
<feature type="region of interest" description="Disordered" evidence="1">
    <location>
        <begin position="1305"/>
        <end position="1335"/>
    </location>
</feature>
<evidence type="ECO:0000256" key="1">
    <source>
        <dbReference type="SAM" id="MobiDB-lite"/>
    </source>
</evidence>
<dbReference type="Pfam" id="PF12770">
    <property type="entry name" value="CHAT"/>
    <property type="match status" value="1"/>
</dbReference>
<protein>
    <submittedName>
        <fullName evidence="3">CHAT domain-containing protein</fullName>
    </submittedName>
</protein>
<evidence type="ECO:0000313" key="4">
    <source>
        <dbReference type="Proteomes" id="UP001219525"/>
    </source>
</evidence>
<dbReference type="Proteomes" id="UP001219525">
    <property type="component" value="Unassembled WGS sequence"/>
</dbReference>
<evidence type="ECO:0000259" key="2">
    <source>
        <dbReference type="Pfam" id="PF12770"/>
    </source>
</evidence>
<gene>
    <name evidence="3" type="ORF">GGX14DRAFT_408589</name>
</gene>
<accession>A0AAD6UNX9</accession>
<dbReference type="EMBL" id="JARJCW010000168">
    <property type="protein sequence ID" value="KAJ7189717.1"/>
    <property type="molecule type" value="Genomic_DNA"/>
</dbReference>